<dbReference type="HOGENOM" id="CLU_043224_1_0_9"/>
<feature type="domain" description="Stealth protein CR2 conserved region 2" evidence="4">
    <location>
        <begin position="51"/>
        <end position="154"/>
    </location>
</feature>
<keyword evidence="3" id="KW-0270">Exopolysaccharide synthesis</keyword>
<evidence type="ECO:0000256" key="1">
    <source>
        <dbReference type="ARBA" id="ARBA00007583"/>
    </source>
</evidence>
<protein>
    <recommendedName>
        <fullName evidence="8">Stealth protein CR2 conserved region 2 domain-containing protein</fullName>
    </recommendedName>
</protein>
<dbReference type="STRING" id="1235802.C823_01197"/>
<evidence type="ECO:0008006" key="8">
    <source>
        <dbReference type="Google" id="ProtNLM"/>
    </source>
</evidence>
<evidence type="ECO:0000313" key="6">
    <source>
        <dbReference type="EMBL" id="EMZ33916.1"/>
    </source>
</evidence>
<evidence type="ECO:0000259" key="4">
    <source>
        <dbReference type="Pfam" id="PF11380"/>
    </source>
</evidence>
<gene>
    <name evidence="6" type="ORF">C823_01197</name>
</gene>
<evidence type="ECO:0000313" key="7">
    <source>
        <dbReference type="Proteomes" id="UP000012589"/>
    </source>
</evidence>
<evidence type="ECO:0000256" key="3">
    <source>
        <dbReference type="ARBA" id="ARBA00023169"/>
    </source>
</evidence>
<proteinExistence type="inferred from homology"/>
<dbReference type="eggNOG" id="COG0438">
    <property type="taxonomic scope" value="Bacteria"/>
</dbReference>
<dbReference type="InterPro" id="IPR021520">
    <property type="entry name" value="Stealth_CR2"/>
</dbReference>
<dbReference type="Pfam" id="PF17101">
    <property type="entry name" value="Stealth_CR1"/>
    <property type="match status" value="1"/>
</dbReference>
<keyword evidence="7" id="KW-1185">Reference proteome</keyword>
<dbReference type="EMBL" id="AQFT01000038">
    <property type="protein sequence ID" value="EMZ33916.1"/>
    <property type="molecule type" value="Genomic_DNA"/>
</dbReference>
<reference evidence="6 7" key="1">
    <citation type="journal article" date="2014" name="Genome Announc.">
        <title>Draft genome sequences of the altered schaedler flora, a defined bacterial community from gnotobiotic mice.</title>
        <authorList>
            <person name="Wannemuehler M.J."/>
            <person name="Overstreet A.M."/>
            <person name="Ward D.V."/>
            <person name="Phillips G.J."/>
        </authorList>
    </citation>
    <scope>NUCLEOTIDE SEQUENCE [LARGE SCALE GENOMIC DNA]</scope>
    <source>
        <strain evidence="6 7">ASF492</strain>
    </source>
</reference>
<dbReference type="GO" id="GO:0000271">
    <property type="term" value="P:polysaccharide biosynthetic process"/>
    <property type="evidence" value="ECO:0007669"/>
    <property type="project" value="UniProtKB-KW"/>
</dbReference>
<keyword evidence="2" id="KW-0808">Transferase</keyword>
<dbReference type="GO" id="GO:0016772">
    <property type="term" value="F:transferase activity, transferring phosphorus-containing groups"/>
    <property type="evidence" value="ECO:0007669"/>
    <property type="project" value="InterPro"/>
</dbReference>
<dbReference type="OrthoDB" id="9776077at2"/>
<dbReference type="PATRIC" id="fig|1235802.3.peg.1283"/>
<comment type="similarity">
    <text evidence="1">Belongs to the stealth family.</text>
</comment>
<dbReference type="Pfam" id="PF11380">
    <property type="entry name" value="Stealth_CR2"/>
    <property type="match status" value="1"/>
</dbReference>
<feature type="domain" description="Stealth protein CR1 conserved region 1" evidence="5">
    <location>
        <begin position="14"/>
        <end position="40"/>
    </location>
</feature>
<sequence length="347" mass="41780">MLKARKLDKVKNDKVDIVLPWVDGSDPEWMERKEQWRAKSSVDYKANTNVRYESWDNLEYWFRAVEKNLPWFHKIFLLTCGHIPSFLNIDHPKLRIVRHEEYIPQKYLPAFKSRTIELNVHRIPDLSENFILFNDDFFPLQHIEESYYFKHNKVCDEAIEGHVVPTYIGDVTANAKYTQVNNLLAINRNFKKREVQKKHFWKWFYPGYGKLLQRNIMMHYWYDFAGFRDPHMASAMKKETLRKLWVKENEALSKTCEKRFRSYTDITQFLIRYWQICEGDFYPRKTLGKSFVVNIDNYKDIARIIEQQSYQMVSLNENCSTEEFEVIKKEINGALGKVYQNKSSFEK</sequence>
<comment type="caution">
    <text evidence="6">The sequence shown here is derived from an EMBL/GenBank/DDBJ whole genome shotgun (WGS) entry which is preliminary data.</text>
</comment>
<dbReference type="InterPro" id="IPR047141">
    <property type="entry name" value="Stealth"/>
</dbReference>
<organism evidence="6 7">
    <name type="scientific">Eubacterium plexicaudatum ASF492</name>
    <dbReference type="NCBI Taxonomy" id="1235802"/>
    <lineage>
        <taxon>Bacteria</taxon>
        <taxon>Bacillati</taxon>
        <taxon>Bacillota</taxon>
        <taxon>Clostridia</taxon>
        <taxon>Eubacteriales</taxon>
        <taxon>Eubacteriaceae</taxon>
        <taxon>Eubacterium</taxon>
    </lineage>
</organism>
<dbReference type="InterPro" id="IPR031358">
    <property type="entry name" value="Stealth_CR1"/>
</dbReference>
<dbReference type="PANTHER" id="PTHR24045:SF0">
    <property type="entry name" value="N-ACETYLGLUCOSAMINE-1-PHOSPHOTRANSFERASE SUBUNITS ALPHA_BETA"/>
    <property type="match status" value="1"/>
</dbReference>
<dbReference type="AlphaFoldDB" id="N2B0K7"/>
<name>N2B0K7_9FIRM</name>
<dbReference type="Proteomes" id="UP000012589">
    <property type="component" value="Unassembled WGS sequence"/>
</dbReference>
<evidence type="ECO:0000256" key="2">
    <source>
        <dbReference type="ARBA" id="ARBA00022679"/>
    </source>
</evidence>
<accession>N2B0K7</accession>
<dbReference type="PANTHER" id="PTHR24045">
    <property type="match status" value="1"/>
</dbReference>
<evidence type="ECO:0000259" key="5">
    <source>
        <dbReference type="Pfam" id="PF17101"/>
    </source>
</evidence>